<gene>
    <name evidence="1" type="ORF">DSO57_1020328</name>
</gene>
<keyword evidence="2" id="KW-1185">Reference proteome</keyword>
<reference evidence="1" key="1">
    <citation type="submission" date="2022-04" db="EMBL/GenBank/DDBJ databases">
        <title>Genome of the entomopathogenic fungus Entomophthora muscae.</title>
        <authorList>
            <person name="Elya C."/>
            <person name="Lovett B.R."/>
            <person name="Lee E."/>
            <person name="Macias A.M."/>
            <person name="Hajek A.E."/>
            <person name="De Bivort B.L."/>
            <person name="Kasson M.T."/>
            <person name="De Fine Licht H.H."/>
            <person name="Stajich J.E."/>
        </authorList>
    </citation>
    <scope>NUCLEOTIDE SEQUENCE</scope>
    <source>
        <strain evidence="1">Berkeley</strain>
    </source>
</reference>
<accession>A0ACC2SH55</accession>
<evidence type="ECO:0000313" key="1">
    <source>
        <dbReference type="EMBL" id="KAJ9061476.1"/>
    </source>
</evidence>
<organism evidence="1 2">
    <name type="scientific">Entomophthora muscae</name>
    <dbReference type="NCBI Taxonomy" id="34485"/>
    <lineage>
        <taxon>Eukaryota</taxon>
        <taxon>Fungi</taxon>
        <taxon>Fungi incertae sedis</taxon>
        <taxon>Zoopagomycota</taxon>
        <taxon>Entomophthoromycotina</taxon>
        <taxon>Entomophthoromycetes</taxon>
        <taxon>Entomophthorales</taxon>
        <taxon>Entomophthoraceae</taxon>
        <taxon>Entomophthora</taxon>
    </lineage>
</organism>
<protein>
    <submittedName>
        <fullName evidence="1">Uncharacterized protein</fullName>
    </submittedName>
</protein>
<proteinExistence type="predicted"/>
<dbReference type="EMBL" id="QTSX02005065">
    <property type="protein sequence ID" value="KAJ9061476.1"/>
    <property type="molecule type" value="Genomic_DNA"/>
</dbReference>
<sequence length="601" mass="66766">MTMNNQNKCNEKESTPSTYKNFKKNVTPRIPQVSERLANHGMKRRTILGDGNCLFRALSHQLAGHENLHLQIREEICNYMEEHSAHFAPFSSCNEEDFKLVVDDMRTPGIFGGNAELAAFANLYDYTIRVYHNCIPEPINIEPVSLTDNNSDNSEASHKPKGILNLAYFSGLQHYESTCPVDSTHTSSFMLDDDDDVYLSPYESACQSDLLPSTIVNCLFPVRSDSDSEFKPESKYNKKSISRNICKVMQRSSCEDKERIFDLFLENNNKLKKVLHILKDEHKELLASPSYLEGSSPYYTCSEGELSVCYDSPTFIKCKSSQESTEEPAAQIEPLSTSNIIPSKLQPASPIVPSSSVSLKSFRQDEEEEKQISPKRAKSNNHCTPTKKNEHFAETAALIEPLLTSNIIPSKLQPASPVAPSSSVSLKSLHRDEDEEKQIPPKKAKSNNHGTPTKEKAHFTEPAALIEPSSISISIPLKLQTTSPIEATRSSVSLKSLRRDEEEEKQVLPKRAKSSSHGTPAGAEAHFTKLAAPFEPSSTSNSVPLTSQTAHPLEVTSSSSSIKSPHQYEEEEKFLPKKAISNNHVTLPETEITSTNLSAIP</sequence>
<comment type="caution">
    <text evidence="1">The sequence shown here is derived from an EMBL/GenBank/DDBJ whole genome shotgun (WGS) entry which is preliminary data.</text>
</comment>
<name>A0ACC2SH55_9FUNG</name>
<evidence type="ECO:0000313" key="2">
    <source>
        <dbReference type="Proteomes" id="UP001165960"/>
    </source>
</evidence>
<dbReference type="Proteomes" id="UP001165960">
    <property type="component" value="Unassembled WGS sequence"/>
</dbReference>